<evidence type="ECO:0000256" key="1">
    <source>
        <dbReference type="SAM" id="Coils"/>
    </source>
</evidence>
<feature type="compositionally biased region" description="Polar residues" evidence="2">
    <location>
        <begin position="761"/>
        <end position="771"/>
    </location>
</feature>
<feature type="region of interest" description="Disordered" evidence="2">
    <location>
        <begin position="759"/>
        <end position="833"/>
    </location>
</feature>
<feature type="compositionally biased region" description="Polar residues" evidence="2">
    <location>
        <begin position="784"/>
        <end position="798"/>
    </location>
</feature>
<dbReference type="KEGG" id="tet:TTHERM_00499490"/>
<dbReference type="Proteomes" id="UP000009168">
    <property type="component" value="Unassembled WGS sequence"/>
</dbReference>
<proteinExistence type="predicted"/>
<reference evidence="4" key="1">
    <citation type="journal article" date="2006" name="PLoS Biol.">
        <title>Macronuclear genome sequence of the ciliate Tetrahymena thermophila, a model eukaryote.</title>
        <authorList>
            <person name="Eisen J.A."/>
            <person name="Coyne R.S."/>
            <person name="Wu M."/>
            <person name="Wu D."/>
            <person name="Thiagarajan M."/>
            <person name="Wortman J.R."/>
            <person name="Badger J.H."/>
            <person name="Ren Q."/>
            <person name="Amedeo P."/>
            <person name="Jones K.M."/>
            <person name="Tallon L.J."/>
            <person name="Delcher A.L."/>
            <person name="Salzberg S.L."/>
            <person name="Silva J.C."/>
            <person name="Haas B.J."/>
            <person name="Majoros W.H."/>
            <person name="Farzad M."/>
            <person name="Carlton J.M."/>
            <person name="Smith R.K. Jr."/>
            <person name="Garg J."/>
            <person name="Pearlman R.E."/>
            <person name="Karrer K.M."/>
            <person name="Sun L."/>
            <person name="Manning G."/>
            <person name="Elde N.C."/>
            <person name="Turkewitz A.P."/>
            <person name="Asai D.J."/>
            <person name="Wilkes D.E."/>
            <person name="Wang Y."/>
            <person name="Cai H."/>
            <person name="Collins K."/>
            <person name="Stewart B.A."/>
            <person name="Lee S.R."/>
            <person name="Wilamowska K."/>
            <person name="Weinberg Z."/>
            <person name="Ruzzo W.L."/>
            <person name="Wloga D."/>
            <person name="Gaertig J."/>
            <person name="Frankel J."/>
            <person name="Tsao C.-C."/>
            <person name="Gorovsky M.A."/>
            <person name="Keeling P.J."/>
            <person name="Waller R.F."/>
            <person name="Patron N.J."/>
            <person name="Cherry J.M."/>
            <person name="Stover N.A."/>
            <person name="Krieger C.J."/>
            <person name="del Toro C."/>
            <person name="Ryder H.F."/>
            <person name="Williamson S.C."/>
            <person name="Barbeau R.A."/>
            <person name="Hamilton E.P."/>
            <person name="Orias E."/>
        </authorList>
    </citation>
    <scope>NUCLEOTIDE SEQUENCE [LARGE SCALE GENOMIC DNA]</scope>
    <source>
        <strain evidence="4">SB210</strain>
    </source>
</reference>
<dbReference type="InParanoid" id="I7LWI7"/>
<feature type="compositionally biased region" description="Basic and acidic residues" evidence="2">
    <location>
        <begin position="773"/>
        <end position="783"/>
    </location>
</feature>
<gene>
    <name evidence="3" type="ORF">TTHERM_00499490</name>
</gene>
<dbReference type="AlphaFoldDB" id="I7LWI7"/>
<dbReference type="EMBL" id="GG662548">
    <property type="protein sequence ID" value="EAS01962.2"/>
    <property type="molecule type" value="Genomic_DNA"/>
</dbReference>
<keyword evidence="4" id="KW-1185">Reference proteome</keyword>
<feature type="coiled-coil region" evidence="1">
    <location>
        <begin position="294"/>
        <end position="339"/>
    </location>
</feature>
<accession>I7LWI7</accession>
<name>I7LWI7_TETTS</name>
<evidence type="ECO:0000313" key="4">
    <source>
        <dbReference type="Proteomes" id="UP000009168"/>
    </source>
</evidence>
<keyword evidence="1" id="KW-0175">Coiled coil</keyword>
<evidence type="ECO:0000313" key="3">
    <source>
        <dbReference type="EMBL" id="EAS01962.2"/>
    </source>
</evidence>
<dbReference type="GeneID" id="7838174"/>
<feature type="compositionally biased region" description="Basic and acidic residues" evidence="2">
    <location>
        <begin position="814"/>
        <end position="827"/>
    </location>
</feature>
<protein>
    <submittedName>
        <fullName evidence="3">Endo-1,4-beta-xylanase xylA, putative</fullName>
    </submittedName>
</protein>
<sequence length="860" mass="101488">MSNKAQNKAIQIYQTIQSQLPKPEMIFFNDPHTTDQYKFGVVKLDENFYYDGVVRGNRPDGIGIMTDKRQLFSVRGRFANTKLCGAGRVELESGEIYDGVFRNGIFCSGICYHSKEDRFIYGNFKTPEIKILLKGKGYPYQLFLNNKEKLYDSTLVYKTTCSEIIFAPQEDRHLVREFDRFKYNLDIPSSRSSYQESIFETSERESNYSLIQDEMNGIQQDELKNKINQDNIEVFDHETKQMIEQTQQSILQNEEIHYQNYQDEEDDKDSNSIKRTADFSHQEIDEFEQNLDPLVQISKQREQRIKQMQEQQNQSYILIESLRNQLNCYEEIKRNNLQQQSNYNFDYQKDQDFSNNLKYQIIEDKNNEQINYLEQIKHGQDQTGQLDQKYQYPLSQNSFNQIQNGNSFINNQQVSTQYINQINQSQLNNNFQQNFQNNFNKEYDINQQQKYVGAQILQESTNSQNSFATFSNKKNGVKLFYQDDDNIEHDKIPSSNSNQCMKIQINQSLNMKEFQEENQQKQHNKVPNTQFQNNLTKIIITDLSKEMPAQNQKINNSQICQKDLNQSILNQDQQKLIYNNQNGKDINRDLDSQDFSKFSQQQIKIDKFKEKLQKQLNDQSLSKKNQNDSIEIYQKSQDEESKDFDRIRQRSQFSVDFDPNLISNNKQLEQEMIENYFENLKAQFTDKNQNNSTGTISALNEILSDQNYQSKGRTEDYSLMQILDDKLAQNRSQSIEKTNTVQRKFLDSSIQYLESDHNINFKDSQNNSGFTHSFDRSGRKTIDKSNPSQFYRYTQNSLSEKNDEENDEDEESSKDEFHIKNSERNDSIIENDQNSIDQRNYSANDQAFINSNLNLTEIEQ</sequence>
<organism evidence="3 4">
    <name type="scientific">Tetrahymena thermophila (strain SB210)</name>
    <dbReference type="NCBI Taxonomy" id="312017"/>
    <lineage>
        <taxon>Eukaryota</taxon>
        <taxon>Sar</taxon>
        <taxon>Alveolata</taxon>
        <taxon>Ciliophora</taxon>
        <taxon>Intramacronucleata</taxon>
        <taxon>Oligohymenophorea</taxon>
        <taxon>Hymenostomatida</taxon>
        <taxon>Tetrahymenina</taxon>
        <taxon>Tetrahymenidae</taxon>
        <taxon>Tetrahymena</taxon>
    </lineage>
</organism>
<feature type="compositionally biased region" description="Acidic residues" evidence="2">
    <location>
        <begin position="802"/>
        <end position="813"/>
    </location>
</feature>
<dbReference type="SUPFAM" id="SSF82185">
    <property type="entry name" value="Histone H3 K4-specific methyltransferase SET7/9 N-terminal domain"/>
    <property type="match status" value="1"/>
</dbReference>
<dbReference type="RefSeq" id="XP_001022207.2">
    <property type="nucleotide sequence ID" value="XM_001022207.2"/>
</dbReference>
<evidence type="ECO:0000256" key="2">
    <source>
        <dbReference type="SAM" id="MobiDB-lite"/>
    </source>
</evidence>